<comment type="function">
    <text evidence="12">Catalyzes the condensation of para-aminobenzoate (pABA) with 6-hydroxymethyl-7,8-dihydropterin diphosphate (DHPt-PP) to form 7,8-dihydropteroate (H2Pte), the immediate precursor of folate derivatives.</text>
</comment>
<dbReference type="PROSITE" id="PS50972">
    <property type="entry name" value="PTERIN_BINDING"/>
    <property type="match status" value="1"/>
</dbReference>
<feature type="domain" description="Pterin-binding" evidence="13">
    <location>
        <begin position="72"/>
        <end position="326"/>
    </location>
</feature>
<dbReference type="SUPFAM" id="SSF51717">
    <property type="entry name" value="Dihydropteroate synthetase-like"/>
    <property type="match status" value="1"/>
</dbReference>
<accession>A0A1I1NY61</accession>
<organism evidence="14 15">
    <name type="scientific">Tropicimonas isoalkanivorans</name>
    <dbReference type="NCBI Taxonomy" id="441112"/>
    <lineage>
        <taxon>Bacteria</taxon>
        <taxon>Pseudomonadati</taxon>
        <taxon>Pseudomonadota</taxon>
        <taxon>Alphaproteobacteria</taxon>
        <taxon>Rhodobacterales</taxon>
        <taxon>Roseobacteraceae</taxon>
        <taxon>Tropicimonas</taxon>
    </lineage>
</organism>
<dbReference type="GO" id="GO:0046872">
    <property type="term" value="F:metal ion binding"/>
    <property type="evidence" value="ECO:0007669"/>
    <property type="project" value="UniProtKB-KW"/>
</dbReference>
<dbReference type="EC" id="2.5.1.15" evidence="5 12"/>
<keyword evidence="7 12" id="KW-0808">Transferase</keyword>
<evidence type="ECO:0000256" key="11">
    <source>
        <dbReference type="ARBA" id="ARBA00030193"/>
    </source>
</evidence>
<dbReference type="InterPro" id="IPR011005">
    <property type="entry name" value="Dihydropteroate_synth-like_sf"/>
</dbReference>
<evidence type="ECO:0000256" key="9">
    <source>
        <dbReference type="ARBA" id="ARBA00022842"/>
    </source>
</evidence>
<protein>
    <recommendedName>
        <fullName evidence="6 12">Dihydropteroate synthase</fullName>
        <shortName evidence="12">DHPS</shortName>
        <ecNumber evidence="5 12">2.5.1.15</ecNumber>
    </recommendedName>
    <alternativeName>
        <fullName evidence="11 12">Dihydropteroate pyrophosphorylase</fullName>
    </alternativeName>
</protein>
<comment type="pathway">
    <text evidence="3 12">Cofactor biosynthesis; tetrahydrofolate biosynthesis; 7,8-dihydrofolate from 2-amino-4-hydroxy-6-hydroxymethyl-7,8-dihydropteridine diphosphate and 4-aminobenzoate: step 1/2.</text>
</comment>
<dbReference type="GO" id="GO:0005829">
    <property type="term" value="C:cytosol"/>
    <property type="evidence" value="ECO:0007669"/>
    <property type="project" value="TreeGrafter"/>
</dbReference>
<comment type="catalytic activity">
    <reaction evidence="1">
        <text>(7,8-dihydropterin-6-yl)methyl diphosphate + 4-aminobenzoate = 7,8-dihydropteroate + diphosphate</text>
        <dbReference type="Rhea" id="RHEA:19949"/>
        <dbReference type="ChEBI" id="CHEBI:17836"/>
        <dbReference type="ChEBI" id="CHEBI:17839"/>
        <dbReference type="ChEBI" id="CHEBI:33019"/>
        <dbReference type="ChEBI" id="CHEBI:72950"/>
        <dbReference type="EC" id="2.5.1.15"/>
    </reaction>
</comment>
<name>A0A1I1NY61_9RHOB</name>
<proteinExistence type="inferred from homology"/>
<dbReference type="NCBIfam" id="TIGR01496">
    <property type="entry name" value="DHPS"/>
    <property type="match status" value="1"/>
</dbReference>
<dbReference type="PROSITE" id="PS00793">
    <property type="entry name" value="DHPS_2"/>
    <property type="match status" value="1"/>
</dbReference>
<dbReference type="Pfam" id="PF00809">
    <property type="entry name" value="Pterin_bind"/>
    <property type="match status" value="1"/>
</dbReference>
<evidence type="ECO:0000313" key="15">
    <source>
        <dbReference type="Proteomes" id="UP000198728"/>
    </source>
</evidence>
<dbReference type="InterPro" id="IPR045031">
    <property type="entry name" value="DHP_synth-like"/>
</dbReference>
<comment type="cofactor">
    <cofactor evidence="2 12">
        <name>Mg(2+)</name>
        <dbReference type="ChEBI" id="CHEBI:18420"/>
    </cofactor>
</comment>
<evidence type="ECO:0000256" key="12">
    <source>
        <dbReference type="RuleBase" id="RU361205"/>
    </source>
</evidence>
<keyword evidence="10 12" id="KW-0289">Folate biosynthesis</keyword>
<evidence type="ECO:0000256" key="8">
    <source>
        <dbReference type="ARBA" id="ARBA00022723"/>
    </source>
</evidence>
<keyword evidence="15" id="KW-1185">Reference proteome</keyword>
<evidence type="ECO:0000256" key="4">
    <source>
        <dbReference type="ARBA" id="ARBA00009503"/>
    </source>
</evidence>
<evidence type="ECO:0000256" key="2">
    <source>
        <dbReference type="ARBA" id="ARBA00001946"/>
    </source>
</evidence>
<dbReference type="AlphaFoldDB" id="A0A1I1NY61"/>
<dbReference type="OrthoDB" id="9811744at2"/>
<dbReference type="GO" id="GO:0004156">
    <property type="term" value="F:dihydropteroate synthase activity"/>
    <property type="evidence" value="ECO:0007669"/>
    <property type="project" value="UniProtKB-EC"/>
</dbReference>
<dbReference type="Gene3D" id="3.20.20.20">
    <property type="entry name" value="Dihydropteroate synthase-like"/>
    <property type="match status" value="1"/>
</dbReference>
<sequence length="341" mass="36030">MRVYYRPIPSADPARPPEAVTLAGGWCWFDRVERLRRGAPAEVLPVSDVPQKALEPLLAPRMPLAGLRLDRPSVMGILNVTPDSFSDGGVHAERMIALTRAAEMASEVEIVDIGGESTRPGADEVPVAEEIERTCPVIADMRAAHLDVPISIDTRKAAVARAALAAGATMVNDVSGLGFDPAMAPLLAETGAPLCLMHSIATPATMQVDPRYDNVLLDVYDALEARVAAAEAAGIDRSRIVVDPGIGFGKTVDHNLALLARLSLFHGLGCAVLLGASRKRFIGVVGRANRTEERLPGSVAAALAAVGQGVQIVRVHDTTATVQALRLFRAATGGVQPEEDR</sequence>
<dbReference type="STRING" id="441112.SAMN04488094_112144"/>
<dbReference type="GO" id="GO:0046654">
    <property type="term" value="P:tetrahydrofolate biosynthetic process"/>
    <property type="evidence" value="ECO:0007669"/>
    <property type="project" value="UniProtKB-UniPathway"/>
</dbReference>
<evidence type="ECO:0000256" key="5">
    <source>
        <dbReference type="ARBA" id="ARBA00012458"/>
    </source>
</evidence>
<dbReference type="FunFam" id="3.20.20.20:FF:000006">
    <property type="entry name" value="Dihydropteroate synthase"/>
    <property type="match status" value="1"/>
</dbReference>
<keyword evidence="8 12" id="KW-0479">Metal-binding</keyword>
<dbReference type="RefSeq" id="WP_093362048.1">
    <property type="nucleotide sequence ID" value="NZ_FOLG01000012.1"/>
</dbReference>
<evidence type="ECO:0000256" key="10">
    <source>
        <dbReference type="ARBA" id="ARBA00022909"/>
    </source>
</evidence>
<gene>
    <name evidence="14" type="ORF">SAMN04488094_112144</name>
</gene>
<dbReference type="InterPro" id="IPR000489">
    <property type="entry name" value="Pterin-binding_dom"/>
</dbReference>
<evidence type="ECO:0000256" key="1">
    <source>
        <dbReference type="ARBA" id="ARBA00000012"/>
    </source>
</evidence>
<evidence type="ECO:0000259" key="13">
    <source>
        <dbReference type="PROSITE" id="PS50972"/>
    </source>
</evidence>
<dbReference type="PANTHER" id="PTHR20941:SF1">
    <property type="entry name" value="FOLIC ACID SYNTHESIS PROTEIN FOL1"/>
    <property type="match status" value="1"/>
</dbReference>
<dbReference type="EMBL" id="FOLG01000012">
    <property type="protein sequence ID" value="SFC98650.1"/>
    <property type="molecule type" value="Genomic_DNA"/>
</dbReference>
<evidence type="ECO:0000256" key="6">
    <source>
        <dbReference type="ARBA" id="ARBA00016919"/>
    </source>
</evidence>
<evidence type="ECO:0000313" key="14">
    <source>
        <dbReference type="EMBL" id="SFC98650.1"/>
    </source>
</evidence>
<comment type="similarity">
    <text evidence="4 12">Belongs to the DHPS family.</text>
</comment>
<reference evidence="14 15" key="1">
    <citation type="submission" date="2016-10" db="EMBL/GenBank/DDBJ databases">
        <authorList>
            <person name="de Groot N.N."/>
        </authorList>
    </citation>
    <scope>NUCLEOTIDE SEQUENCE [LARGE SCALE GENOMIC DNA]</scope>
    <source>
        <strain evidence="14 15">DSM 19548</strain>
    </source>
</reference>
<dbReference type="PROSITE" id="PS00792">
    <property type="entry name" value="DHPS_1"/>
    <property type="match status" value="1"/>
</dbReference>
<dbReference type="CDD" id="cd00739">
    <property type="entry name" value="DHPS"/>
    <property type="match status" value="1"/>
</dbReference>
<dbReference type="Proteomes" id="UP000198728">
    <property type="component" value="Unassembled WGS sequence"/>
</dbReference>
<dbReference type="GO" id="GO:0046656">
    <property type="term" value="P:folic acid biosynthetic process"/>
    <property type="evidence" value="ECO:0007669"/>
    <property type="project" value="UniProtKB-KW"/>
</dbReference>
<dbReference type="PANTHER" id="PTHR20941">
    <property type="entry name" value="FOLATE SYNTHESIS PROTEINS"/>
    <property type="match status" value="1"/>
</dbReference>
<dbReference type="InterPro" id="IPR006390">
    <property type="entry name" value="DHP_synth_dom"/>
</dbReference>
<dbReference type="UniPathway" id="UPA00077">
    <property type="reaction ID" value="UER00156"/>
</dbReference>
<keyword evidence="9 12" id="KW-0460">Magnesium</keyword>
<evidence type="ECO:0000256" key="7">
    <source>
        <dbReference type="ARBA" id="ARBA00022679"/>
    </source>
</evidence>
<evidence type="ECO:0000256" key="3">
    <source>
        <dbReference type="ARBA" id="ARBA00004763"/>
    </source>
</evidence>